<dbReference type="PANTHER" id="PTHR43162:SF1">
    <property type="entry name" value="PRESTALK A DIFFERENTIATION PROTEIN A"/>
    <property type="match status" value="1"/>
</dbReference>
<name>A0ABX6BRV3_9ACTN</name>
<dbReference type="EMBL" id="CP023693">
    <property type="protein sequence ID" value="QEV37098.1"/>
    <property type="molecule type" value="Genomic_DNA"/>
</dbReference>
<organism evidence="3 4">
    <name type="scientific">Streptomyces cinereoruber</name>
    <dbReference type="NCBI Taxonomy" id="67260"/>
    <lineage>
        <taxon>Bacteria</taxon>
        <taxon>Bacillati</taxon>
        <taxon>Actinomycetota</taxon>
        <taxon>Actinomycetes</taxon>
        <taxon>Kitasatosporales</taxon>
        <taxon>Streptomycetaceae</taxon>
        <taxon>Streptomyces</taxon>
    </lineage>
</organism>
<reference evidence="3 4" key="1">
    <citation type="submission" date="2017-09" db="EMBL/GenBank/DDBJ databases">
        <authorList>
            <person name="Lee N."/>
            <person name="Cho B.-K."/>
        </authorList>
    </citation>
    <scope>NUCLEOTIDE SEQUENCE [LARGE SCALE GENOMIC DNA]</scope>
    <source>
        <strain evidence="3 4">ATCC 19740</strain>
    </source>
</reference>
<dbReference type="InterPro" id="IPR051604">
    <property type="entry name" value="Ergot_Alk_Oxidoreductase"/>
</dbReference>
<evidence type="ECO:0000256" key="1">
    <source>
        <dbReference type="SAM" id="MobiDB-lite"/>
    </source>
</evidence>
<dbReference type="Proteomes" id="UP000326029">
    <property type="component" value="Chromosome"/>
</dbReference>
<dbReference type="PANTHER" id="PTHR43162">
    <property type="match status" value="1"/>
</dbReference>
<dbReference type="SUPFAM" id="SSF51735">
    <property type="entry name" value="NAD(P)-binding Rossmann-fold domains"/>
    <property type="match status" value="1"/>
</dbReference>
<keyword evidence="4" id="KW-1185">Reference proteome</keyword>
<dbReference type="InterPro" id="IPR016040">
    <property type="entry name" value="NAD(P)-bd_dom"/>
</dbReference>
<evidence type="ECO:0000313" key="4">
    <source>
        <dbReference type="Proteomes" id="UP000326029"/>
    </source>
</evidence>
<dbReference type="Pfam" id="PF13460">
    <property type="entry name" value="NAD_binding_10"/>
    <property type="match status" value="1"/>
</dbReference>
<dbReference type="Gene3D" id="3.90.25.10">
    <property type="entry name" value="UDP-galactose 4-epimerase, domain 1"/>
    <property type="match status" value="1"/>
</dbReference>
<gene>
    <name evidence="3" type="ORF">CP977_28625</name>
</gene>
<dbReference type="InterPro" id="IPR036291">
    <property type="entry name" value="NAD(P)-bd_dom_sf"/>
</dbReference>
<feature type="domain" description="NAD(P)-binding" evidence="2">
    <location>
        <begin position="24"/>
        <end position="212"/>
    </location>
</feature>
<accession>A0ABX6BRV3</accession>
<evidence type="ECO:0000313" key="3">
    <source>
        <dbReference type="EMBL" id="QEV37098.1"/>
    </source>
</evidence>
<evidence type="ECO:0000259" key="2">
    <source>
        <dbReference type="Pfam" id="PF13460"/>
    </source>
</evidence>
<proteinExistence type="predicted"/>
<protein>
    <submittedName>
        <fullName evidence="3">NAD-dependent epimerase/dehydratase family protein</fullName>
    </submittedName>
</protein>
<feature type="region of interest" description="Disordered" evidence="1">
    <location>
        <begin position="304"/>
        <end position="336"/>
    </location>
</feature>
<dbReference type="Gene3D" id="3.40.50.720">
    <property type="entry name" value="NAD(P)-binding Rossmann-like Domain"/>
    <property type="match status" value="1"/>
</dbReference>
<sequence>MEGRVSPAGALSGPKSGPKVVVTGATGAVGRHVAHRLAAGGTPPTLLVRDPAKAAALGLPGAGPAVHGAAAPATVVRGDYADTDRLRAVLEGADALFVVTANPLRPRDDENLLAAARAAGVRHAVKLSWLGVADPGADDLVADWNRGAEDRLRSSGLTWTVLRIRTPMSNALAWAPSVRERGVVRAFGGAARTGCVDPRDVAEVAARALTDPAGHASATYALTGPQLLSAREQTAVLSEVLGVRIGFEELTAEEARAGWSARYGARIADALLAAARRRADGAAGGDDGTLERLLGRTPGTFAGWAADHAEPFRPACRRAPEDTPRVPSGASGPDGP</sequence>